<evidence type="ECO:0000313" key="2">
    <source>
        <dbReference type="EMBL" id="RDH84041.1"/>
    </source>
</evidence>
<evidence type="ECO:0000259" key="1">
    <source>
        <dbReference type="Pfam" id="PF07238"/>
    </source>
</evidence>
<dbReference type="EMBL" id="QFXC01000008">
    <property type="protein sequence ID" value="RDH84041.1"/>
    <property type="molecule type" value="Genomic_DNA"/>
</dbReference>
<protein>
    <recommendedName>
        <fullName evidence="1">PilZ domain-containing protein</fullName>
    </recommendedName>
</protein>
<dbReference type="SUPFAM" id="SSF141371">
    <property type="entry name" value="PilZ domain-like"/>
    <property type="match status" value="1"/>
</dbReference>
<dbReference type="Gene3D" id="2.40.10.220">
    <property type="entry name" value="predicted glycosyltransferase like domains"/>
    <property type="match status" value="1"/>
</dbReference>
<dbReference type="AlphaFoldDB" id="A0A370DGN5"/>
<comment type="caution">
    <text evidence="2">The sequence shown here is derived from an EMBL/GenBank/DDBJ whole genome shotgun (WGS) entry which is preliminary data.</text>
</comment>
<evidence type="ECO:0000313" key="3">
    <source>
        <dbReference type="Proteomes" id="UP000254266"/>
    </source>
</evidence>
<sequence>MKIHASRLQMKDNKQREYFRLAYPQVHRPSLVIDIDNYEIADVSEYGMKVKIDDDPAFLVDDSVIAIIAFPDGREFDLSGQVIRVDHGYAGLQLETPIPLSVIRSETLYLMNTYTRRN</sequence>
<dbReference type="Pfam" id="PF07238">
    <property type="entry name" value="PilZ"/>
    <property type="match status" value="1"/>
</dbReference>
<feature type="domain" description="PilZ" evidence="1">
    <location>
        <begin position="15"/>
        <end position="99"/>
    </location>
</feature>
<dbReference type="InterPro" id="IPR009875">
    <property type="entry name" value="PilZ_domain"/>
</dbReference>
<gene>
    <name evidence="2" type="ORF">DIZ80_07865</name>
</gene>
<name>A0A370DGN5_9GAMM</name>
<dbReference type="Proteomes" id="UP000254266">
    <property type="component" value="Unassembled WGS sequence"/>
</dbReference>
<dbReference type="GO" id="GO:0035438">
    <property type="term" value="F:cyclic-di-GMP binding"/>
    <property type="evidence" value="ECO:0007669"/>
    <property type="project" value="InterPro"/>
</dbReference>
<keyword evidence="3" id="KW-1185">Reference proteome</keyword>
<organism evidence="2 3">
    <name type="scientific">endosymbiont of Galathealinum brachiosum</name>
    <dbReference type="NCBI Taxonomy" id="2200906"/>
    <lineage>
        <taxon>Bacteria</taxon>
        <taxon>Pseudomonadati</taxon>
        <taxon>Pseudomonadota</taxon>
        <taxon>Gammaproteobacteria</taxon>
        <taxon>sulfur-oxidizing symbionts</taxon>
    </lineage>
</organism>
<reference evidence="2 3" key="1">
    <citation type="journal article" date="2018" name="ISME J.">
        <title>Endosymbiont genomes yield clues of tubeworm success.</title>
        <authorList>
            <person name="Li Y."/>
            <person name="Liles M.R."/>
            <person name="Halanych K.M."/>
        </authorList>
    </citation>
    <scope>NUCLEOTIDE SEQUENCE [LARGE SCALE GENOMIC DNA]</scope>
    <source>
        <strain evidence="2">A1464</strain>
    </source>
</reference>
<accession>A0A370DGN5</accession>
<proteinExistence type="predicted"/>